<evidence type="ECO:0000256" key="1">
    <source>
        <dbReference type="SAM" id="MobiDB-lite"/>
    </source>
</evidence>
<protein>
    <recommendedName>
        <fullName evidence="2">DNA-binding phage zinc finger domain-containing protein</fullName>
    </recommendedName>
</protein>
<feature type="compositionally biased region" description="Pro residues" evidence="1">
    <location>
        <begin position="78"/>
        <end position="92"/>
    </location>
</feature>
<feature type="region of interest" description="Disordered" evidence="1">
    <location>
        <begin position="73"/>
        <end position="96"/>
    </location>
</feature>
<dbReference type="Proteomes" id="UP000526734">
    <property type="component" value="Unassembled WGS sequence"/>
</dbReference>
<gene>
    <name evidence="3" type="ORF">H4281_10050</name>
</gene>
<dbReference type="Pfam" id="PF24623">
    <property type="entry name" value="Phage_zn_bind_8"/>
    <property type="match status" value="1"/>
</dbReference>
<dbReference type="RefSeq" id="WP_182890591.1">
    <property type="nucleotide sequence ID" value="NZ_JACGZW010000003.1"/>
</dbReference>
<comment type="caution">
    <text evidence="3">The sequence shown here is derived from an EMBL/GenBank/DDBJ whole genome shotgun (WGS) entry which is preliminary data.</text>
</comment>
<reference evidence="3 4" key="1">
    <citation type="submission" date="2020-08" db="EMBL/GenBank/DDBJ databases">
        <title>Amycolatopsis sp. nov. DR6-1 isolated from Dendrobium heterocarpum.</title>
        <authorList>
            <person name="Tedsree N."/>
            <person name="Kuncharoen N."/>
            <person name="Likhitwitayawuid K."/>
            <person name="Tanasupawat S."/>
        </authorList>
    </citation>
    <scope>NUCLEOTIDE SEQUENCE [LARGE SCALE GENOMIC DNA]</scope>
    <source>
        <strain evidence="3 4">DR6-1</strain>
    </source>
</reference>
<proteinExistence type="predicted"/>
<evidence type="ECO:0000313" key="3">
    <source>
        <dbReference type="EMBL" id="MBB1153470.1"/>
    </source>
</evidence>
<evidence type="ECO:0000259" key="2">
    <source>
        <dbReference type="Pfam" id="PF24623"/>
    </source>
</evidence>
<dbReference type="InterPro" id="IPR056911">
    <property type="entry name" value="Phage_Znf_bind_put"/>
</dbReference>
<organism evidence="3 4">
    <name type="scientific">Amycolatopsis dendrobii</name>
    <dbReference type="NCBI Taxonomy" id="2760662"/>
    <lineage>
        <taxon>Bacteria</taxon>
        <taxon>Bacillati</taxon>
        <taxon>Actinomycetota</taxon>
        <taxon>Actinomycetes</taxon>
        <taxon>Pseudonocardiales</taxon>
        <taxon>Pseudonocardiaceae</taxon>
        <taxon>Amycolatopsis</taxon>
    </lineage>
</organism>
<keyword evidence="4" id="KW-1185">Reference proteome</keyword>
<dbReference type="EMBL" id="JACGZW010000003">
    <property type="protein sequence ID" value="MBB1153470.1"/>
    <property type="molecule type" value="Genomic_DNA"/>
</dbReference>
<feature type="domain" description="DNA-binding phage zinc finger" evidence="2">
    <location>
        <begin position="118"/>
        <end position="173"/>
    </location>
</feature>
<sequence length="174" mass="19590">MTPHPPTESEIRQLLAIAMAYDHRKPGDAQVMAWHEASRRALWTFDEAREAILNHFATSTAYLMPGHVTSRIREARSQPPPRAALPSPPANPASPERIRVIVRDLAARLGWVARRPSPQEQAALAYACPYCHAAVGRRCTRQLARGHRRGQYVEIRDLHPSRVELARADQEGQQ</sequence>
<name>A0A7W3VUM7_9PSEU</name>
<accession>A0A7W3VUM7</accession>
<evidence type="ECO:0000313" key="4">
    <source>
        <dbReference type="Proteomes" id="UP000526734"/>
    </source>
</evidence>
<dbReference type="AlphaFoldDB" id="A0A7W3VUM7"/>